<evidence type="ECO:0000256" key="1">
    <source>
        <dbReference type="ARBA" id="ARBA00004668"/>
    </source>
</evidence>
<dbReference type="Gene3D" id="3.60.110.10">
    <property type="entry name" value="Carbon-nitrogen hydrolase"/>
    <property type="match status" value="1"/>
</dbReference>
<dbReference type="PROSITE" id="PS50263">
    <property type="entry name" value="CN_HYDROLASE"/>
    <property type="match status" value="1"/>
</dbReference>
<dbReference type="InterPro" id="IPR050345">
    <property type="entry name" value="Aliph_Amidase/BUP"/>
</dbReference>
<sequence length="391" mass="44327">MNHFNFHDLEECLNKHIPANDLGEVKRLLFGRSDDHAIELHSETLQLAEKYNFDARGYAFTAEEEEFRKPRIVRIAAVQNSIVKPTTETVAVQRDALHEKISKIIQAAAASNVNILCLQEAWTMPFAFCTREKLPWINFAEDPEHGPTTTFLRKLAHRYKMVIISPILERDTDHGDQLWNTAVVISDSGNYMGKHRKNHIPRVGAFNEASYYFEGNTGHPVFETRYGRIAVNICYGRHHPQNWMMFGLNGAEIVFNPSATTAGISDPIWLIEARNAAVANNYFTVAINRVGTECFKNEFTTGNGKAARHEIGPFYGSSYVSAPDGTRTPCLSRDRDGLLIAEVDLNLCRQLKDYWTFRMTQRLAEYGAGLTRAAQVDYIPQIIKEKEKPTS</sequence>
<evidence type="ECO:0000256" key="8">
    <source>
        <dbReference type="ARBA" id="ARBA00075038"/>
    </source>
</evidence>
<dbReference type="OrthoDB" id="412018at2759"/>
<comment type="similarity">
    <text evidence="5">Belongs to the carbon-nitrogen hydrolase superfamily. BUP family.</text>
</comment>
<evidence type="ECO:0000256" key="6">
    <source>
        <dbReference type="ARBA" id="ARBA00066985"/>
    </source>
</evidence>
<dbReference type="EMBL" id="WJQU01000003">
    <property type="protein sequence ID" value="KAJ6640019.1"/>
    <property type="molecule type" value="Genomic_DNA"/>
</dbReference>
<evidence type="ECO:0000313" key="11">
    <source>
        <dbReference type="Proteomes" id="UP001151699"/>
    </source>
</evidence>
<protein>
    <recommendedName>
        <fullName evidence="7">Beta-ureidopropionase</fullName>
        <ecNumber evidence="6">3.5.1.6</ecNumber>
    </recommendedName>
    <alternativeName>
        <fullName evidence="8">N-carbamoyl-beta-alanine amidohydrolase</fullName>
    </alternativeName>
</protein>
<feature type="domain" description="CN hydrolase" evidence="9">
    <location>
        <begin position="73"/>
        <end position="345"/>
    </location>
</feature>
<evidence type="ECO:0000256" key="3">
    <source>
        <dbReference type="ARBA" id="ARBA00050540"/>
    </source>
</evidence>
<comment type="caution">
    <text evidence="10">The sequence shown here is derived from an EMBL/GenBank/DDBJ whole genome shotgun (WGS) entry which is preliminary data.</text>
</comment>
<dbReference type="Pfam" id="PF00795">
    <property type="entry name" value="CN_hydrolase"/>
    <property type="match status" value="1"/>
</dbReference>
<keyword evidence="11" id="KW-1185">Reference proteome</keyword>
<gene>
    <name evidence="10" type="primary">UPB1_1</name>
    <name evidence="10" type="ORF">Bhyg_12768</name>
</gene>
<dbReference type="Proteomes" id="UP001151699">
    <property type="component" value="Chromosome X"/>
</dbReference>
<organism evidence="10 11">
    <name type="scientific">Pseudolycoriella hygida</name>
    <dbReference type="NCBI Taxonomy" id="35572"/>
    <lineage>
        <taxon>Eukaryota</taxon>
        <taxon>Metazoa</taxon>
        <taxon>Ecdysozoa</taxon>
        <taxon>Arthropoda</taxon>
        <taxon>Hexapoda</taxon>
        <taxon>Insecta</taxon>
        <taxon>Pterygota</taxon>
        <taxon>Neoptera</taxon>
        <taxon>Endopterygota</taxon>
        <taxon>Diptera</taxon>
        <taxon>Nematocera</taxon>
        <taxon>Sciaroidea</taxon>
        <taxon>Sciaridae</taxon>
        <taxon>Pseudolycoriella</taxon>
    </lineage>
</organism>
<dbReference type="EC" id="3.5.1.6" evidence="6"/>
<dbReference type="InterPro" id="IPR036526">
    <property type="entry name" value="C-N_Hydrolase_sf"/>
</dbReference>
<dbReference type="AlphaFoldDB" id="A0A9Q0MYW3"/>
<dbReference type="InterPro" id="IPR003010">
    <property type="entry name" value="C-N_Hydrolase"/>
</dbReference>
<comment type="catalytic activity">
    <reaction evidence="4">
        <text>3-(carbamoylamino)-2-methylpropanoate + H2O + 2 H(+) = (R)-3-amino-2-methylpropanoate + NH4(+) + CO2</text>
        <dbReference type="Rhea" id="RHEA:37339"/>
        <dbReference type="ChEBI" id="CHEBI:15377"/>
        <dbReference type="ChEBI" id="CHEBI:15378"/>
        <dbReference type="ChEBI" id="CHEBI:16526"/>
        <dbReference type="ChEBI" id="CHEBI:28938"/>
        <dbReference type="ChEBI" id="CHEBI:57731"/>
        <dbReference type="ChEBI" id="CHEBI:74414"/>
        <dbReference type="EC" id="3.5.1.6"/>
    </reaction>
</comment>
<dbReference type="GO" id="GO:0033396">
    <property type="term" value="P:beta-alanine biosynthetic process via 3-ureidopropionate"/>
    <property type="evidence" value="ECO:0007669"/>
    <property type="project" value="TreeGrafter"/>
</dbReference>
<evidence type="ECO:0000256" key="7">
    <source>
        <dbReference type="ARBA" id="ARBA00074804"/>
    </source>
</evidence>
<dbReference type="PANTHER" id="PTHR43674:SF2">
    <property type="entry name" value="BETA-UREIDOPROPIONASE"/>
    <property type="match status" value="1"/>
</dbReference>
<dbReference type="SUPFAM" id="SSF56317">
    <property type="entry name" value="Carbon-nitrogen hydrolase"/>
    <property type="match status" value="1"/>
</dbReference>
<evidence type="ECO:0000259" key="9">
    <source>
        <dbReference type="PROSITE" id="PS50263"/>
    </source>
</evidence>
<name>A0A9Q0MYW3_9DIPT</name>
<proteinExistence type="inferred from homology"/>
<evidence type="ECO:0000256" key="5">
    <source>
        <dbReference type="ARBA" id="ARBA00061249"/>
    </source>
</evidence>
<keyword evidence="2" id="KW-0378">Hydrolase</keyword>
<evidence type="ECO:0000313" key="10">
    <source>
        <dbReference type="EMBL" id="KAJ6640019.1"/>
    </source>
</evidence>
<reference evidence="10" key="1">
    <citation type="submission" date="2022-07" db="EMBL/GenBank/DDBJ databases">
        <authorList>
            <person name="Trinca V."/>
            <person name="Uliana J.V.C."/>
            <person name="Torres T.T."/>
            <person name="Ward R.J."/>
            <person name="Monesi N."/>
        </authorList>
    </citation>
    <scope>NUCLEOTIDE SEQUENCE</scope>
    <source>
        <strain evidence="10">HSMRA1968</strain>
        <tissue evidence="10">Whole embryos</tissue>
    </source>
</reference>
<comment type="pathway">
    <text evidence="1">Amino-acid biosynthesis; beta-alanine biosynthesis.</text>
</comment>
<comment type="catalytic activity">
    <reaction evidence="3">
        <text>3-(carbamoylamino)propanoate + H2O + 2 H(+) = beta-alanine + NH4(+) + CO2</text>
        <dbReference type="Rhea" id="RHEA:11184"/>
        <dbReference type="ChEBI" id="CHEBI:11892"/>
        <dbReference type="ChEBI" id="CHEBI:15377"/>
        <dbReference type="ChEBI" id="CHEBI:15378"/>
        <dbReference type="ChEBI" id="CHEBI:16526"/>
        <dbReference type="ChEBI" id="CHEBI:28938"/>
        <dbReference type="ChEBI" id="CHEBI:57966"/>
        <dbReference type="EC" id="3.5.1.6"/>
    </reaction>
</comment>
<accession>A0A9Q0MYW3</accession>
<evidence type="ECO:0000256" key="4">
    <source>
        <dbReference type="ARBA" id="ARBA00050552"/>
    </source>
</evidence>
<dbReference type="PANTHER" id="PTHR43674">
    <property type="entry name" value="NITRILASE C965.09-RELATED"/>
    <property type="match status" value="1"/>
</dbReference>
<evidence type="ECO:0000256" key="2">
    <source>
        <dbReference type="ARBA" id="ARBA00022801"/>
    </source>
</evidence>
<dbReference type="GO" id="GO:0003837">
    <property type="term" value="F:beta-ureidopropionase activity"/>
    <property type="evidence" value="ECO:0007669"/>
    <property type="project" value="UniProtKB-EC"/>
</dbReference>
<dbReference type="FunFam" id="3.60.110.10:FF:000008">
    <property type="entry name" value="Beta-alanine synthase"/>
    <property type="match status" value="1"/>
</dbReference>